<dbReference type="Proteomes" id="UP000214688">
    <property type="component" value="Chromosome"/>
</dbReference>
<reference evidence="1 2" key="1">
    <citation type="journal article" date="2015" name="Int. J. Syst. Evol. Microbiol.">
        <title>Tumebacillus algifaecis sp. nov., isolated from decomposing algal scum.</title>
        <authorList>
            <person name="Wu Y.F."/>
            <person name="Zhang B."/>
            <person name="Xing P."/>
            <person name="Wu Q.L."/>
            <person name="Liu S.J."/>
        </authorList>
    </citation>
    <scope>NUCLEOTIDE SEQUENCE [LARGE SCALE GENOMIC DNA]</scope>
    <source>
        <strain evidence="1 2">THMBR28</strain>
    </source>
</reference>
<dbReference type="OrthoDB" id="2382387at2"/>
<evidence type="ECO:0000313" key="2">
    <source>
        <dbReference type="Proteomes" id="UP000214688"/>
    </source>
</evidence>
<evidence type="ECO:0000313" key="1">
    <source>
        <dbReference type="EMBL" id="ASS76389.1"/>
    </source>
</evidence>
<dbReference type="KEGG" id="tab:CIG75_16460"/>
<gene>
    <name evidence="1" type="ORF">CIG75_16460</name>
</gene>
<proteinExistence type="predicted"/>
<sequence length="100" mass="11272">MFQRSRPKQTIVHEMFVLAVGFSGVVHIGDVWQGVSPFDYSEAYAGYRGAASYATEGTFKEIVNNRLHYADQIDEDVRDDNILGEKLEVFLPNTRGVSSR</sequence>
<organism evidence="1 2">
    <name type="scientific">Tumebacillus algifaecis</name>
    <dbReference type="NCBI Taxonomy" id="1214604"/>
    <lineage>
        <taxon>Bacteria</taxon>
        <taxon>Bacillati</taxon>
        <taxon>Bacillota</taxon>
        <taxon>Bacilli</taxon>
        <taxon>Bacillales</taxon>
        <taxon>Alicyclobacillaceae</taxon>
        <taxon>Tumebacillus</taxon>
    </lineage>
</organism>
<dbReference type="EMBL" id="CP022657">
    <property type="protein sequence ID" value="ASS76389.1"/>
    <property type="molecule type" value="Genomic_DNA"/>
</dbReference>
<name>A0A223D454_9BACL</name>
<accession>A0A223D454</accession>
<keyword evidence="2" id="KW-1185">Reference proteome</keyword>
<dbReference type="AlphaFoldDB" id="A0A223D454"/>
<protein>
    <submittedName>
        <fullName evidence="1">Uncharacterized protein</fullName>
    </submittedName>
</protein>
<dbReference type="RefSeq" id="WP_094237622.1">
    <property type="nucleotide sequence ID" value="NZ_CP022657.1"/>
</dbReference>